<dbReference type="Proteomes" id="UP001296776">
    <property type="component" value="Unassembled WGS sequence"/>
</dbReference>
<comment type="caution">
    <text evidence="2">The sequence shown here is derived from an EMBL/GenBank/DDBJ whole genome shotgun (WGS) entry which is preliminary data.</text>
</comment>
<reference evidence="2" key="2">
    <citation type="journal article" date="2020" name="Microorganisms">
        <title>Osmotic Adaptation and Compatible Solute Biosynthesis of Phototrophic Bacteria as Revealed from Genome Analyses.</title>
        <authorList>
            <person name="Imhoff J.F."/>
            <person name="Rahn T."/>
            <person name="Kunzel S."/>
            <person name="Keller A."/>
            <person name="Neulinger S.C."/>
        </authorList>
    </citation>
    <scope>NUCLEOTIDE SEQUENCE</scope>
    <source>
        <strain evidence="2">DSM 11080</strain>
    </source>
</reference>
<proteinExistence type="predicted"/>
<protein>
    <submittedName>
        <fullName evidence="2">Thioredoxin family protein</fullName>
    </submittedName>
</protein>
<evidence type="ECO:0000313" key="2">
    <source>
        <dbReference type="EMBL" id="MBK1707154.1"/>
    </source>
</evidence>
<keyword evidence="3" id="KW-1185">Reference proteome</keyword>
<dbReference type="EMBL" id="NRSJ01000067">
    <property type="protein sequence ID" value="MBK1707154.1"/>
    <property type="molecule type" value="Genomic_DNA"/>
</dbReference>
<gene>
    <name evidence="2" type="ORF">CKO40_22115</name>
</gene>
<accession>A0AAJ0U898</accession>
<dbReference type="GO" id="GO:0016209">
    <property type="term" value="F:antioxidant activity"/>
    <property type="evidence" value="ECO:0007669"/>
    <property type="project" value="InterPro"/>
</dbReference>
<dbReference type="InterPro" id="IPR013766">
    <property type="entry name" value="Thioredoxin_domain"/>
</dbReference>
<dbReference type="InterPro" id="IPR036249">
    <property type="entry name" value="Thioredoxin-like_sf"/>
</dbReference>
<dbReference type="GO" id="GO:0016491">
    <property type="term" value="F:oxidoreductase activity"/>
    <property type="evidence" value="ECO:0007669"/>
    <property type="project" value="InterPro"/>
</dbReference>
<dbReference type="InterPro" id="IPR000866">
    <property type="entry name" value="AhpC/TSA"/>
</dbReference>
<sequence>MTRLTILASKLLSVRNAGTWLVALILIATSAPTLAKPEVGAPAPDFSGVDSEGQTWTLDELEGQRVILEWTNHDCPYVQKHYQTGNMQALQREAIAAGYLWLSVISSAPGKQGHVGAEKANELTETRNAAPTAVLLDAEGTIGRAYGARTTPHLFVIDEDGTLVYMGGIDDRPTSDPADVAGAENYVRAAMAELAAGGSVSRPVTRPYGCSVKY</sequence>
<evidence type="ECO:0000259" key="1">
    <source>
        <dbReference type="PROSITE" id="PS51352"/>
    </source>
</evidence>
<dbReference type="Gene3D" id="3.40.30.10">
    <property type="entry name" value="Glutaredoxin"/>
    <property type="match status" value="1"/>
</dbReference>
<dbReference type="PANTHER" id="PTHR43640">
    <property type="entry name" value="OS07G0260300 PROTEIN"/>
    <property type="match status" value="1"/>
</dbReference>
<name>A0AAJ0U898_9GAMM</name>
<dbReference type="AlphaFoldDB" id="A0AAJ0U898"/>
<organism evidence="2 3">
    <name type="scientific">Halochromatium glycolicum</name>
    <dbReference type="NCBI Taxonomy" id="85075"/>
    <lineage>
        <taxon>Bacteria</taxon>
        <taxon>Pseudomonadati</taxon>
        <taxon>Pseudomonadota</taxon>
        <taxon>Gammaproteobacteria</taxon>
        <taxon>Chromatiales</taxon>
        <taxon>Chromatiaceae</taxon>
        <taxon>Halochromatium</taxon>
    </lineage>
</organism>
<dbReference type="RefSeq" id="WP_200348632.1">
    <property type="nucleotide sequence ID" value="NZ_NRSJ01000067.1"/>
</dbReference>
<dbReference type="SUPFAM" id="SSF52833">
    <property type="entry name" value="Thioredoxin-like"/>
    <property type="match status" value="1"/>
</dbReference>
<dbReference type="Pfam" id="PF00578">
    <property type="entry name" value="AhpC-TSA"/>
    <property type="match status" value="1"/>
</dbReference>
<dbReference type="PANTHER" id="PTHR43640:SF1">
    <property type="entry name" value="THIOREDOXIN-DEPENDENT PEROXIREDOXIN"/>
    <property type="match status" value="1"/>
</dbReference>
<feature type="domain" description="Thioredoxin" evidence="1">
    <location>
        <begin position="37"/>
        <end position="192"/>
    </location>
</feature>
<dbReference type="CDD" id="cd02969">
    <property type="entry name" value="PRX_like1"/>
    <property type="match status" value="1"/>
</dbReference>
<dbReference type="PROSITE" id="PS51352">
    <property type="entry name" value="THIOREDOXIN_2"/>
    <property type="match status" value="1"/>
</dbReference>
<reference evidence="2" key="1">
    <citation type="submission" date="2017-08" db="EMBL/GenBank/DDBJ databases">
        <authorList>
            <person name="Imhoff J.F."/>
            <person name="Rahn T."/>
            <person name="Kuenzel S."/>
            <person name="Neulinger S.C."/>
        </authorList>
    </citation>
    <scope>NUCLEOTIDE SEQUENCE</scope>
    <source>
        <strain evidence="2">DSM 11080</strain>
    </source>
</reference>
<dbReference type="InterPro" id="IPR047262">
    <property type="entry name" value="PRX-like1"/>
</dbReference>
<evidence type="ECO:0000313" key="3">
    <source>
        <dbReference type="Proteomes" id="UP001296776"/>
    </source>
</evidence>